<organism evidence="5 6">
    <name type="scientific">Lymnaea stagnalis</name>
    <name type="common">Great pond snail</name>
    <name type="synonym">Helix stagnalis</name>
    <dbReference type="NCBI Taxonomy" id="6523"/>
    <lineage>
        <taxon>Eukaryota</taxon>
        <taxon>Metazoa</taxon>
        <taxon>Spiralia</taxon>
        <taxon>Lophotrochozoa</taxon>
        <taxon>Mollusca</taxon>
        <taxon>Gastropoda</taxon>
        <taxon>Heterobranchia</taxon>
        <taxon>Euthyneura</taxon>
        <taxon>Panpulmonata</taxon>
        <taxon>Hygrophila</taxon>
        <taxon>Lymnaeoidea</taxon>
        <taxon>Lymnaeidae</taxon>
        <taxon>Lymnaea</taxon>
    </lineage>
</organism>
<sequence length="405" mass="45870">MASSLIIVLAIVGCAHNGMGQSPDYRLREFGRAMTKFSQMLHKDLALEKVNSVYSPASIHLALSMAYLGAEGQTAEEMRSALQLTDLNDPRDPHESHQTWIKGVRDQEEVRVDIANSLWYNDKYEIKSNYQQQLREKYLADVEKLDFSSNKPEQRINEWVANITDKNIQEIIQPGKLSKDSTILALINAIYFNGTWDKPFSNESTSREEDFTRPDGSKVKVDLMRQDGIFKVKELKSLNADVLKLYFQGKRFSLNFISPKSTSGLRNIEEKLISGSEQLDSILDGMEEEALDISVPKFKISATMELKEALKRLGLEKAFKDDAEFPKISSQKSKITDVNHKTVIEVQESGTVAAAATSISISTTSLKPRFVLDHAFLFFLMDERQRVILFHGKITDPSIEEIDIH</sequence>
<evidence type="ECO:0000256" key="1">
    <source>
        <dbReference type="ARBA" id="ARBA00009500"/>
    </source>
</evidence>
<dbReference type="InterPro" id="IPR000215">
    <property type="entry name" value="Serpin_fam"/>
</dbReference>
<keyword evidence="3" id="KW-0732">Signal</keyword>
<feature type="domain" description="Serpin" evidence="4">
    <location>
        <begin position="39"/>
        <end position="397"/>
    </location>
</feature>
<dbReference type="InterPro" id="IPR036186">
    <property type="entry name" value="Serpin_sf"/>
</dbReference>
<comment type="similarity">
    <text evidence="1 2">Belongs to the serpin family.</text>
</comment>
<dbReference type="Proteomes" id="UP001497497">
    <property type="component" value="Unassembled WGS sequence"/>
</dbReference>
<dbReference type="Gene3D" id="2.30.39.10">
    <property type="entry name" value="Alpha-1-antitrypsin, domain 1"/>
    <property type="match status" value="1"/>
</dbReference>
<gene>
    <name evidence="5" type="ORF">GSLYS_00012530001</name>
</gene>
<accession>A0AAV2HYL5</accession>
<name>A0AAV2HYL5_LYMST</name>
<reference evidence="5 6" key="1">
    <citation type="submission" date="2024-04" db="EMBL/GenBank/DDBJ databases">
        <authorList>
            <consortium name="Genoscope - CEA"/>
            <person name="William W."/>
        </authorList>
    </citation>
    <scope>NUCLEOTIDE SEQUENCE [LARGE SCALE GENOMIC DNA]</scope>
</reference>
<evidence type="ECO:0000313" key="6">
    <source>
        <dbReference type="Proteomes" id="UP001497497"/>
    </source>
</evidence>
<keyword evidence="6" id="KW-1185">Reference proteome</keyword>
<dbReference type="SUPFAM" id="SSF56574">
    <property type="entry name" value="Serpins"/>
    <property type="match status" value="1"/>
</dbReference>
<feature type="signal peptide" evidence="3">
    <location>
        <begin position="1"/>
        <end position="20"/>
    </location>
</feature>
<dbReference type="CDD" id="cd00172">
    <property type="entry name" value="serpin"/>
    <property type="match status" value="1"/>
</dbReference>
<protein>
    <recommendedName>
        <fullName evidence="4">Serpin domain-containing protein</fullName>
    </recommendedName>
</protein>
<dbReference type="EMBL" id="CAXITT010000310">
    <property type="protein sequence ID" value="CAL1538709.1"/>
    <property type="molecule type" value="Genomic_DNA"/>
</dbReference>
<evidence type="ECO:0000256" key="2">
    <source>
        <dbReference type="RuleBase" id="RU000411"/>
    </source>
</evidence>
<proteinExistence type="inferred from homology"/>
<dbReference type="PANTHER" id="PTHR11461">
    <property type="entry name" value="SERINE PROTEASE INHIBITOR, SERPIN"/>
    <property type="match status" value="1"/>
</dbReference>
<dbReference type="PANTHER" id="PTHR11461:SF211">
    <property type="entry name" value="GH10112P-RELATED"/>
    <property type="match status" value="1"/>
</dbReference>
<evidence type="ECO:0000256" key="3">
    <source>
        <dbReference type="SAM" id="SignalP"/>
    </source>
</evidence>
<evidence type="ECO:0000313" key="5">
    <source>
        <dbReference type="EMBL" id="CAL1538709.1"/>
    </source>
</evidence>
<dbReference type="SMART" id="SM00093">
    <property type="entry name" value="SERPIN"/>
    <property type="match status" value="1"/>
</dbReference>
<dbReference type="InterPro" id="IPR042185">
    <property type="entry name" value="Serpin_sf_2"/>
</dbReference>
<dbReference type="Gene3D" id="3.30.497.10">
    <property type="entry name" value="Antithrombin, subunit I, domain 2"/>
    <property type="match status" value="1"/>
</dbReference>
<comment type="caution">
    <text evidence="5">The sequence shown here is derived from an EMBL/GenBank/DDBJ whole genome shotgun (WGS) entry which is preliminary data.</text>
</comment>
<dbReference type="AlphaFoldDB" id="A0AAV2HYL5"/>
<dbReference type="InterPro" id="IPR042178">
    <property type="entry name" value="Serpin_sf_1"/>
</dbReference>
<dbReference type="GO" id="GO:0004867">
    <property type="term" value="F:serine-type endopeptidase inhibitor activity"/>
    <property type="evidence" value="ECO:0007669"/>
    <property type="project" value="InterPro"/>
</dbReference>
<dbReference type="InterPro" id="IPR023796">
    <property type="entry name" value="Serpin_dom"/>
</dbReference>
<dbReference type="GO" id="GO:0005615">
    <property type="term" value="C:extracellular space"/>
    <property type="evidence" value="ECO:0007669"/>
    <property type="project" value="InterPro"/>
</dbReference>
<dbReference type="Pfam" id="PF00079">
    <property type="entry name" value="Serpin"/>
    <property type="match status" value="1"/>
</dbReference>
<feature type="chain" id="PRO_5043449718" description="Serpin domain-containing protein" evidence="3">
    <location>
        <begin position="21"/>
        <end position="405"/>
    </location>
</feature>
<evidence type="ECO:0000259" key="4">
    <source>
        <dbReference type="SMART" id="SM00093"/>
    </source>
</evidence>